<feature type="domain" description="CHASE2" evidence="2">
    <location>
        <begin position="11"/>
        <end position="230"/>
    </location>
</feature>
<evidence type="ECO:0000256" key="1">
    <source>
        <dbReference type="SAM" id="Phobius"/>
    </source>
</evidence>
<name>A0AAV3XB45_9CYAN</name>
<evidence type="ECO:0000313" key="4">
    <source>
        <dbReference type="Proteomes" id="UP001050975"/>
    </source>
</evidence>
<dbReference type="Pfam" id="PF05226">
    <property type="entry name" value="CHASE2"/>
    <property type="match status" value="1"/>
</dbReference>
<keyword evidence="1" id="KW-0472">Membrane</keyword>
<keyword evidence="1" id="KW-0812">Transmembrane</keyword>
<evidence type="ECO:0000313" key="3">
    <source>
        <dbReference type="EMBL" id="GET37950.1"/>
    </source>
</evidence>
<dbReference type="Proteomes" id="UP001050975">
    <property type="component" value="Unassembled WGS sequence"/>
</dbReference>
<dbReference type="EMBL" id="BLAY01000036">
    <property type="protein sequence ID" value="GET37950.1"/>
    <property type="molecule type" value="Genomic_DNA"/>
</dbReference>
<feature type="transmembrane region" description="Helical" evidence="1">
    <location>
        <begin position="217"/>
        <end position="234"/>
    </location>
</feature>
<reference evidence="3" key="1">
    <citation type="submission" date="2019-10" db="EMBL/GenBank/DDBJ databases">
        <title>Draft genome sequece of Microseira wollei NIES-4236.</title>
        <authorList>
            <person name="Yamaguchi H."/>
            <person name="Suzuki S."/>
            <person name="Kawachi M."/>
        </authorList>
    </citation>
    <scope>NUCLEOTIDE SEQUENCE</scope>
    <source>
        <strain evidence="3">NIES-4236</strain>
    </source>
</reference>
<dbReference type="AlphaFoldDB" id="A0AAV3XB45"/>
<gene>
    <name evidence="3" type="ORF">MiSe_27040</name>
</gene>
<proteinExistence type="predicted"/>
<accession>A0AAV3XB45</accession>
<protein>
    <submittedName>
        <fullName evidence="3">Adenylate cyclase</fullName>
    </submittedName>
</protein>
<organism evidence="3 4">
    <name type="scientific">Microseira wollei NIES-4236</name>
    <dbReference type="NCBI Taxonomy" id="2530354"/>
    <lineage>
        <taxon>Bacteria</taxon>
        <taxon>Bacillati</taxon>
        <taxon>Cyanobacteriota</taxon>
        <taxon>Cyanophyceae</taxon>
        <taxon>Oscillatoriophycideae</taxon>
        <taxon>Aerosakkonematales</taxon>
        <taxon>Aerosakkonemataceae</taxon>
        <taxon>Microseira</taxon>
    </lineage>
</organism>
<comment type="caution">
    <text evidence="3">The sequence shown here is derived from an EMBL/GenBank/DDBJ whole genome shotgun (WGS) entry which is preliminary data.</text>
</comment>
<keyword evidence="1" id="KW-1133">Transmembrane helix</keyword>
<sequence length="288" mass="31853">MVKVLKSTPNLIGVEKVVGDELGAAVNPPPALRKSDRIAAADLVLDADAKVRRGLLSLETDQGEVRLSLAAKLALLYLQKEGMTLQEIDPDRRDYRLGKAVFVPFKSNDGSYVGADERGYQIILNYRGKPKNFYTVSMPEVLAGKLPPNWGRDRIILIGTTAASLNDFVFTPYDSTLTVFPERTPGIVFHANLVSQIISGALDGRAQIQVWSEPLELVWIGVWSLVGAILAWTLRSRQLFHRRISPQGTFGSIFLASSGLVLGAYVAFCQGYWIPLVTQVASYIKRYW</sequence>
<keyword evidence="4" id="KW-1185">Reference proteome</keyword>
<dbReference type="InterPro" id="IPR007890">
    <property type="entry name" value="CHASE2"/>
</dbReference>
<evidence type="ECO:0000259" key="2">
    <source>
        <dbReference type="SMART" id="SM01080"/>
    </source>
</evidence>
<dbReference type="SMART" id="SM01080">
    <property type="entry name" value="CHASE2"/>
    <property type="match status" value="1"/>
</dbReference>
<feature type="transmembrane region" description="Helical" evidence="1">
    <location>
        <begin position="254"/>
        <end position="274"/>
    </location>
</feature>